<dbReference type="InterPro" id="IPR015938">
    <property type="entry name" value="Glycine_N-acyltransferase_N"/>
</dbReference>
<dbReference type="Proteomes" id="UP000233100">
    <property type="component" value="Chromosome 14"/>
</dbReference>
<evidence type="ECO:0000256" key="4">
    <source>
        <dbReference type="RuleBase" id="RU368002"/>
    </source>
</evidence>
<keyword evidence="2 4" id="KW-0808">Transferase</keyword>
<feature type="domain" description="Glycine N-acyltransferase C-terminal" evidence="6">
    <location>
        <begin position="287"/>
        <end position="375"/>
    </location>
</feature>
<protein>
    <recommendedName>
        <fullName evidence="4">Glycine N-acyltransferase-like protein</fullName>
        <ecNumber evidence="4">2.3.1.-</ecNumber>
    </recommendedName>
</protein>
<dbReference type="InterPro" id="IPR010313">
    <property type="entry name" value="Glycine_N-acyltransferase"/>
</dbReference>
<dbReference type="PANTHER" id="PTHR15298:SF7">
    <property type="entry name" value="GLYCINE N-ACYLTRANSFERASE-LIKE PROTEIN 1"/>
    <property type="match status" value="1"/>
</dbReference>
<dbReference type="GO" id="GO:0006541">
    <property type="term" value="P:glutamine metabolic process"/>
    <property type="evidence" value="ECO:0007669"/>
    <property type="project" value="TreeGrafter"/>
</dbReference>
<reference evidence="7 8" key="1">
    <citation type="submission" date="2013-03" db="EMBL/GenBank/DDBJ databases">
        <authorList>
            <person name="Warren W."/>
            <person name="Wilson R.K."/>
        </authorList>
    </citation>
    <scope>NUCLEOTIDE SEQUENCE</scope>
</reference>
<dbReference type="GeneTree" id="ENSGT00950000183133"/>
<dbReference type="Pfam" id="PF06021">
    <property type="entry name" value="Gly_acyl_tr_N"/>
    <property type="match status" value="1"/>
</dbReference>
<dbReference type="EC" id="2.3.1.-" evidence="4"/>
<accession>A0A2K5WAU2</accession>
<keyword evidence="8" id="KW-1185">Reference proteome</keyword>
<dbReference type="STRING" id="9541.ENSMFAP00000034197"/>
<dbReference type="GO" id="GO:0005739">
    <property type="term" value="C:mitochondrion"/>
    <property type="evidence" value="ECO:0007669"/>
    <property type="project" value="InterPro"/>
</dbReference>
<dbReference type="SUPFAM" id="SSF55729">
    <property type="entry name" value="Acyl-CoA N-acyltransferases (Nat)"/>
    <property type="match status" value="1"/>
</dbReference>
<proteinExistence type="inferred from homology"/>
<dbReference type="Bgee" id="ENSMFAG00000043715">
    <property type="expression patterns" value="Expressed in pituitary gland and 7 other cell types or tissues"/>
</dbReference>
<sequence>MVSKSDSGIYLCKNLRNLLSLSELWCIPNEDDTNSICIMSATSVEMYKVHFTHLFSYHFPFTSFQSFFLKGSRTEASHNMILLNNSQKLLALYKSLARSIPVSLKVYGSVYHINHGNPFNMEVLVDSWPDYQMVIIRPQKQEMTDDMDSYTNIYRIFSKEPQKSQDVLKNCEIINWKQRLRIQGLQESLGEEIRAAAFSNSVKVEHSRAGLFITEDFLKLHASNKSKLGSWAETGQPDDEFERKTPNFNYAQLDISYSGLVNDNWKRGKNERSLRYIKRCIEVLPAACVLGPEGTPISWITMDPSCEVGMGYCGENYRKKGNMAQLLVRHQKYLCQKNIPFYVSVLEDNKDSRRSVGLAGYFEAPCEWHQWTYYPQNLVPF</sequence>
<reference evidence="7" key="3">
    <citation type="submission" date="2025-09" db="UniProtKB">
        <authorList>
            <consortium name="Ensembl"/>
        </authorList>
    </citation>
    <scope>IDENTIFICATION</scope>
</reference>
<keyword evidence="3 4" id="KW-0012">Acyltransferase</keyword>
<dbReference type="AlphaFoldDB" id="A0A2K5WAU2"/>
<evidence type="ECO:0000313" key="8">
    <source>
        <dbReference type="Proteomes" id="UP000233100"/>
    </source>
</evidence>
<name>A0A2K5WAU2_MACFA</name>
<dbReference type="PANTHER" id="PTHR15298">
    <property type="entry name" value="L-COA N-ACYLTRANSFERASE-RELATED"/>
    <property type="match status" value="1"/>
</dbReference>
<evidence type="ECO:0000256" key="1">
    <source>
        <dbReference type="ARBA" id="ARBA00009110"/>
    </source>
</evidence>
<dbReference type="GO" id="GO:0047946">
    <property type="term" value="F:glutamine N-acyltransferase activity"/>
    <property type="evidence" value="ECO:0007669"/>
    <property type="project" value="TreeGrafter"/>
</dbReference>
<comment type="similarity">
    <text evidence="1 4">Belongs to the glycine N-acyltransferase family.</text>
</comment>
<dbReference type="InterPro" id="IPR016181">
    <property type="entry name" value="Acyl_CoA_acyltransferase"/>
</dbReference>
<reference evidence="7" key="2">
    <citation type="submission" date="2025-08" db="UniProtKB">
        <authorList>
            <consortium name="Ensembl"/>
        </authorList>
    </citation>
    <scope>IDENTIFICATION</scope>
</reference>
<organism evidence="7 8">
    <name type="scientific">Macaca fascicularis</name>
    <name type="common">Crab-eating macaque</name>
    <name type="synonym">Cynomolgus monkey</name>
    <dbReference type="NCBI Taxonomy" id="9541"/>
    <lineage>
        <taxon>Eukaryota</taxon>
        <taxon>Metazoa</taxon>
        <taxon>Chordata</taxon>
        <taxon>Craniata</taxon>
        <taxon>Vertebrata</taxon>
        <taxon>Euteleostomi</taxon>
        <taxon>Mammalia</taxon>
        <taxon>Eutheria</taxon>
        <taxon>Euarchontoglires</taxon>
        <taxon>Primates</taxon>
        <taxon>Haplorrhini</taxon>
        <taxon>Catarrhini</taxon>
        <taxon>Cercopithecidae</taxon>
        <taxon>Cercopithecinae</taxon>
        <taxon>Macaca</taxon>
    </lineage>
</organism>
<evidence type="ECO:0000259" key="6">
    <source>
        <dbReference type="Pfam" id="PF08444"/>
    </source>
</evidence>
<evidence type="ECO:0000313" key="7">
    <source>
        <dbReference type="Ensembl" id="ENSMFAP00000034197.2"/>
    </source>
</evidence>
<dbReference type="InterPro" id="IPR013652">
    <property type="entry name" value="Glycine_N-acyltransferase_C"/>
</dbReference>
<feature type="domain" description="Glycine N-acyltransferase N-terminal" evidence="5">
    <location>
        <begin position="80"/>
        <end position="285"/>
    </location>
</feature>
<dbReference type="VEuPathDB" id="HostDB:ENSMFAG00000003595"/>
<evidence type="ECO:0000256" key="3">
    <source>
        <dbReference type="ARBA" id="ARBA00023315"/>
    </source>
</evidence>
<evidence type="ECO:0000259" key="5">
    <source>
        <dbReference type="Pfam" id="PF06021"/>
    </source>
</evidence>
<evidence type="ECO:0000256" key="2">
    <source>
        <dbReference type="ARBA" id="ARBA00022679"/>
    </source>
</evidence>
<dbReference type="Ensembl" id="ENSMFAT00000008425.2">
    <property type="protein sequence ID" value="ENSMFAP00000034197.2"/>
    <property type="gene ID" value="ENSMFAG00000043715.2"/>
</dbReference>
<dbReference type="Gene3D" id="3.40.630.30">
    <property type="match status" value="1"/>
</dbReference>
<dbReference type="GO" id="GO:0047961">
    <property type="term" value="F:glycine N-acyltransferase activity"/>
    <property type="evidence" value="ECO:0007669"/>
    <property type="project" value="InterPro"/>
</dbReference>
<dbReference type="Pfam" id="PF08444">
    <property type="entry name" value="Gly_acyl_tr_C"/>
    <property type="match status" value="1"/>
</dbReference>